<protein>
    <submittedName>
        <fullName evidence="2">Phenol degradation protein meta</fullName>
    </submittedName>
</protein>
<sequence length="334" mass="36808">MMAKVMRSYALAAIAATGLVAFDVSKALAVQPTVTLPTGLNLGATSFYDGFGGQPGDSAWQTYISYAHNKGIKDGDGKDIPIFNDPKMDVYSVISQYSYLFKTDQKILGGHPGVDVIVPMASLDASFQNAPPFPGVKLKDNGFGLGDPTVSLFVQYDPVTINGNPFFVSRLNAGVTMPVGKYDNDKDFNIGNNFWSIHTYWAMTFLLSPKWSISLRPQYYYNFKNNDPASSLPLDEGVDDTQAGQSASINYNVGYKVNDYLTVGVSGYYLKQITDHQINGNSISDSKEKTLGFGPGLVVDLDKDKFFVTAYRESSVENRFKVENSITLRWLHMF</sequence>
<feature type="chain" id="PRO_5026885415" evidence="1">
    <location>
        <begin position="30"/>
        <end position="334"/>
    </location>
</feature>
<proteinExistence type="predicted"/>
<dbReference type="AlphaFoldDB" id="A0A6L5HZC6"/>
<evidence type="ECO:0000256" key="1">
    <source>
        <dbReference type="SAM" id="SignalP"/>
    </source>
</evidence>
<name>A0A6L5HZC6_9PSED</name>
<dbReference type="RefSeq" id="WP_153375590.1">
    <property type="nucleotide sequence ID" value="NZ_WIVU01000073.1"/>
</dbReference>
<reference evidence="2 3" key="1">
    <citation type="submission" date="2019-10" db="EMBL/GenBank/DDBJ databases">
        <title>Evaluation of single-gene subtyping targets for Pseudomonas.</title>
        <authorList>
            <person name="Reichler S.J."/>
            <person name="Orsi R.H."/>
            <person name="Wiedmann M."/>
            <person name="Martin N.H."/>
            <person name="Murphy S.I."/>
        </authorList>
    </citation>
    <scope>NUCLEOTIDE SEQUENCE [LARGE SCALE GENOMIC DNA]</scope>
    <source>
        <strain evidence="2 3">FSL R10-1637</strain>
    </source>
</reference>
<organism evidence="2 3">
    <name type="scientific">Pseudomonas helleri</name>
    <dbReference type="NCBI Taxonomy" id="1608996"/>
    <lineage>
        <taxon>Bacteria</taxon>
        <taxon>Pseudomonadati</taxon>
        <taxon>Pseudomonadota</taxon>
        <taxon>Gammaproteobacteria</taxon>
        <taxon>Pseudomonadales</taxon>
        <taxon>Pseudomonadaceae</taxon>
        <taxon>Pseudomonas</taxon>
    </lineage>
</organism>
<dbReference type="Pfam" id="PF13557">
    <property type="entry name" value="Phenol_MetA_deg"/>
    <property type="match status" value="1"/>
</dbReference>
<dbReference type="InterPro" id="IPR025737">
    <property type="entry name" value="FApF"/>
</dbReference>
<gene>
    <name evidence="2" type="ORF">GHO27_24155</name>
</gene>
<feature type="signal peptide" evidence="1">
    <location>
        <begin position="1"/>
        <end position="29"/>
    </location>
</feature>
<dbReference type="Proteomes" id="UP000478064">
    <property type="component" value="Unassembled WGS sequence"/>
</dbReference>
<accession>A0A6L5HZC6</accession>
<comment type="caution">
    <text evidence="2">The sequence shown here is derived from an EMBL/GenBank/DDBJ whole genome shotgun (WGS) entry which is preliminary data.</text>
</comment>
<evidence type="ECO:0000313" key="2">
    <source>
        <dbReference type="EMBL" id="MQU08752.1"/>
    </source>
</evidence>
<dbReference type="EMBL" id="WIVU01000073">
    <property type="protein sequence ID" value="MQU08752.1"/>
    <property type="molecule type" value="Genomic_DNA"/>
</dbReference>
<evidence type="ECO:0000313" key="3">
    <source>
        <dbReference type="Proteomes" id="UP000478064"/>
    </source>
</evidence>
<keyword evidence="1" id="KW-0732">Signal</keyword>